<sequence length="414" mass="48581">MIVFDKFLAYESIPGKHYYICRKRSDGRLKNSSSCTDVRIWSLDAEERRKAFLDIFRGCSRCPPLRHVPIFNVFGAVNGLAPQIKEIPEEDSTFVRFINFIFDFFERKENEDSVNRNDKTSFLYKVGQKLYTMIFGSGSGADLKTKQFRRSRKKGYKRTGFRTINESETFDLNEQTSFELQSNTIRHYKRDDYTESVSAKSYISFTSDIKKRTNSSSHKFKVVPKSVRSQKLVTYHGHTHSSSEDCQETCHYLREKLRNYYEICFQRDLFLKKLEYHDKHPITKRMINKLKYQVLNGVSKQSGTTIGRSLPQVSRNVSSTYSQFDIDFEDFKKNLLSISKVKVNTPSNSRPMSKSDSQMSLSDARYSKYQDLKDFDKFISGAKKVVSEMIRSFELLDEYKSDETLMRRLEEREL</sequence>
<reference evidence="1" key="1">
    <citation type="submission" date="2015-12" db="EMBL/GenBank/DDBJ databases">
        <title>De novo transcriptome assembly of four potential Pierce s Disease insect vectors from Arizona vineyards.</title>
        <authorList>
            <person name="Tassone E.E."/>
        </authorList>
    </citation>
    <scope>NUCLEOTIDE SEQUENCE</scope>
</reference>
<evidence type="ECO:0000313" key="1">
    <source>
        <dbReference type="EMBL" id="JAS19024.1"/>
    </source>
</evidence>
<proteinExistence type="predicted"/>
<dbReference type="EMBL" id="GEDC01018274">
    <property type="protein sequence ID" value="JAS19024.1"/>
    <property type="molecule type" value="Transcribed_RNA"/>
</dbReference>
<organism evidence="1">
    <name type="scientific">Clastoptera arizonana</name>
    <name type="common">Arizona spittle bug</name>
    <dbReference type="NCBI Taxonomy" id="38151"/>
    <lineage>
        <taxon>Eukaryota</taxon>
        <taxon>Metazoa</taxon>
        <taxon>Ecdysozoa</taxon>
        <taxon>Arthropoda</taxon>
        <taxon>Hexapoda</taxon>
        <taxon>Insecta</taxon>
        <taxon>Pterygota</taxon>
        <taxon>Neoptera</taxon>
        <taxon>Paraneoptera</taxon>
        <taxon>Hemiptera</taxon>
        <taxon>Auchenorrhyncha</taxon>
        <taxon>Cercopoidea</taxon>
        <taxon>Clastopteridae</taxon>
        <taxon>Clastoptera</taxon>
    </lineage>
</organism>
<name>A0A1B6D036_9HEMI</name>
<protein>
    <submittedName>
        <fullName evidence="1">Uncharacterized protein</fullName>
    </submittedName>
</protein>
<gene>
    <name evidence="1" type="ORF">g.6723</name>
</gene>
<accession>A0A1B6D036</accession>
<dbReference type="AlphaFoldDB" id="A0A1B6D036"/>